<name>A0A6I3XII7_9BURK</name>
<dbReference type="InterPro" id="IPR045793">
    <property type="entry name" value="PcRGLX/YetA-like"/>
</dbReference>
<gene>
    <name evidence="6" type="ORF">GJV26_29715</name>
</gene>
<keyword evidence="2" id="KW-0732">Signal</keyword>
<sequence>MSICPTSRRRFLQSAAAASMLSSLPGLAGAVTANAGGKSAPVSGTALRWLDGKPPARFDGATLGVPWPRGTLRLPSGKRLDFTLGAGGPAMQSWPLAYWPDGSLKWTAHAVAGGTPADGWDIQAGGSGGGTVSVRQAAGRIVVTAGELVWTVPASGEYLVASAARAGRVTMQNLKLVALRQDGPEPEGAGSVSQQPFTSKVTKATVEQTGPVRAVVKLDGLHTGGGRDWLPFSVRLYFYAGSDSVRIVHSFIYDGAPEKDFIRGLGVTAQVPMTDRTVDRHIRFAGEGAGVWGEAVRPVTGLRRDPGQAFRDAQVAGKALPPLAGMAKPVQDGLRWIPEWGDFSLSQLSPDGFTLKKRTQPGRAWIDANAGTRSKGLLYAGGAAGGVALGLKDFWQRAPVRLDVRNAATAMADVTAWLWSPSAPAMDMRSYRGEDGMDTHEKQIAGLNITYEDYEAGWDAAAGVARTSELQLWVLGGTPSHETLSAMAGQVANPARLVLAPARIHGCGVFGDWDPVDTGTPARRLVEDRLAAQLDQYLREAEQHRWYGFWSYGDVMHAYDADRHMWRYDIGGYAWDNSELSTDLWLWYSYLRTGRADLFRFAEAMTRHTGEVDVYHQGRFKGFGTRHGVQHWSDSSKQPRVSNAAYRRIYYFLTADERVGDLMRELLDSDADLAKVDISRKLAKQPGTPDSQHVVASFGTVWGSLIAAWLAEWERTGDTRWRDRIVNGMETIAALKWQWFTSAAPYDHRTGRFIGPGDNPGFSNLNGVFGVVEMNSELLTLVDVPAYRKAWLRYCRTYNAPKEEIVALLGRDPGGRGMSETNSRMTAYAAFQERDRTLALRAWREFLQSGELKRGPALPRRIDGPAVLRPLDEMPDISTNGSAQWGLAAIQHLALVGDTLDEAARAAGLVP</sequence>
<evidence type="ECO:0000259" key="3">
    <source>
        <dbReference type="Pfam" id="PF19501"/>
    </source>
</evidence>
<comment type="caution">
    <text evidence="6">The sequence shown here is derived from an EMBL/GenBank/DDBJ whole genome shotgun (WGS) entry which is preliminary data.</text>
</comment>
<dbReference type="EMBL" id="WNWM01000002">
    <property type="protein sequence ID" value="MUI16604.1"/>
    <property type="molecule type" value="Genomic_DNA"/>
</dbReference>
<feature type="chain" id="PRO_5026199595" evidence="2">
    <location>
        <begin position="29"/>
        <end position="911"/>
    </location>
</feature>
<dbReference type="AlphaFoldDB" id="A0A6I3XII7"/>
<dbReference type="InterPro" id="IPR048331">
    <property type="entry name" value="PcRGLX/YetA_3rd"/>
</dbReference>
<protein>
    <submittedName>
        <fullName evidence="6">Tat pathway signal sequence domain protein</fullName>
    </submittedName>
</protein>
<evidence type="ECO:0000259" key="5">
    <source>
        <dbReference type="Pfam" id="PF21346"/>
    </source>
</evidence>
<feature type="domain" description="PcRGLX/YetA-like N-terminal RIFT barrel" evidence="3">
    <location>
        <begin position="45"/>
        <end position="117"/>
    </location>
</feature>
<accession>A0A6I3XII7</accession>
<dbReference type="InterPro" id="IPR006311">
    <property type="entry name" value="TAT_signal"/>
</dbReference>
<dbReference type="Proteomes" id="UP000431684">
    <property type="component" value="Unassembled WGS sequence"/>
</dbReference>
<dbReference type="Pfam" id="PF21346">
    <property type="entry name" value="PcRGLX_3rd"/>
    <property type="match status" value="1"/>
</dbReference>
<evidence type="ECO:0000313" key="7">
    <source>
        <dbReference type="Proteomes" id="UP000431684"/>
    </source>
</evidence>
<dbReference type="PANTHER" id="PTHR40081:SF1">
    <property type="entry name" value="TAT PATHWAY SIGNAL SEQUENCE DOMAIN PROTEIN"/>
    <property type="match status" value="1"/>
</dbReference>
<proteinExistence type="predicted"/>
<feature type="signal peptide" evidence="2">
    <location>
        <begin position="1"/>
        <end position="28"/>
    </location>
</feature>
<feature type="compositionally biased region" description="Polar residues" evidence="1">
    <location>
        <begin position="191"/>
        <end position="204"/>
    </location>
</feature>
<feature type="region of interest" description="Disordered" evidence="1">
    <location>
        <begin position="183"/>
        <end position="204"/>
    </location>
</feature>
<dbReference type="PROSITE" id="PS51318">
    <property type="entry name" value="TAT"/>
    <property type="match status" value="1"/>
</dbReference>
<dbReference type="RefSeq" id="WP_155712145.1">
    <property type="nucleotide sequence ID" value="NZ_BMWU01000026.1"/>
</dbReference>
<evidence type="ECO:0000256" key="2">
    <source>
        <dbReference type="SAM" id="SignalP"/>
    </source>
</evidence>
<evidence type="ECO:0000313" key="6">
    <source>
        <dbReference type="EMBL" id="MUI16604.1"/>
    </source>
</evidence>
<dbReference type="InterPro" id="IPR048329">
    <property type="entry name" value="PcRGLX_1st"/>
</dbReference>
<evidence type="ECO:0000259" key="4">
    <source>
        <dbReference type="Pfam" id="PF21345"/>
    </source>
</evidence>
<feature type="domain" description="PcRGLX/YetA-like C-terminal alpha/alpha toroid" evidence="5">
    <location>
        <begin position="494"/>
        <end position="900"/>
    </location>
</feature>
<dbReference type="Pfam" id="PF19501">
    <property type="entry name" value="PcRGLX_1st"/>
    <property type="match status" value="1"/>
</dbReference>
<reference evidence="6 7" key="1">
    <citation type="submission" date="2019-11" db="EMBL/GenBank/DDBJ databases">
        <title>Draft Genome Sequences of Six Type Strains of the Genus Massilia.</title>
        <authorList>
            <person name="Miess H."/>
            <person name="Frediansyah A."/>
            <person name="Goeker M."/>
            <person name="Gross H."/>
        </authorList>
    </citation>
    <scope>NUCLEOTIDE SEQUENCE [LARGE SCALE GENOMIC DNA]</scope>
    <source>
        <strain evidence="6 7">DSM 17513</strain>
    </source>
</reference>
<dbReference type="InterPro" id="IPR048330">
    <property type="entry name" value="PcRGLX/YetA_2nd"/>
</dbReference>
<dbReference type="Pfam" id="PF21345">
    <property type="entry name" value="PcRGLX_2nd"/>
    <property type="match status" value="1"/>
</dbReference>
<dbReference type="OrthoDB" id="262615at2"/>
<keyword evidence="7" id="KW-1185">Reference proteome</keyword>
<evidence type="ECO:0000256" key="1">
    <source>
        <dbReference type="SAM" id="MobiDB-lite"/>
    </source>
</evidence>
<dbReference type="PANTHER" id="PTHR40081">
    <property type="entry name" value="CONCANAVALIN A-LIKE LECTIN/GLUCANASE"/>
    <property type="match status" value="1"/>
</dbReference>
<feature type="domain" description="PcRGLX/YetA-like central beta-sandwich" evidence="4">
    <location>
        <begin position="132"/>
        <end position="488"/>
    </location>
</feature>
<organism evidence="6 7">
    <name type="scientific">Pseudoduganella dura</name>
    <dbReference type="NCBI Taxonomy" id="321982"/>
    <lineage>
        <taxon>Bacteria</taxon>
        <taxon>Pseudomonadati</taxon>
        <taxon>Pseudomonadota</taxon>
        <taxon>Betaproteobacteria</taxon>
        <taxon>Burkholderiales</taxon>
        <taxon>Oxalobacteraceae</taxon>
        <taxon>Telluria group</taxon>
        <taxon>Pseudoduganella</taxon>
    </lineage>
</organism>